<dbReference type="PANTHER" id="PTHR11941">
    <property type="entry name" value="ENOYL-COA HYDRATASE-RELATED"/>
    <property type="match status" value="1"/>
</dbReference>
<dbReference type="Proteomes" id="UP000831304">
    <property type="component" value="Chromosome"/>
</dbReference>
<dbReference type="RefSeq" id="WP_243569245.1">
    <property type="nucleotide sequence ID" value="NZ_BAAARD010000005.1"/>
</dbReference>
<dbReference type="InterPro" id="IPR001753">
    <property type="entry name" value="Enoyl-CoA_hydra/iso"/>
</dbReference>
<dbReference type="Gene3D" id="3.90.226.10">
    <property type="entry name" value="2-enoyl-CoA Hydratase, Chain A, domain 1"/>
    <property type="match status" value="1"/>
</dbReference>
<dbReference type="EMBL" id="CP094533">
    <property type="protein sequence ID" value="UOE26416.1"/>
    <property type="molecule type" value="Genomic_DNA"/>
</dbReference>
<evidence type="ECO:0000313" key="5">
    <source>
        <dbReference type="EMBL" id="UOE26416.1"/>
    </source>
</evidence>
<evidence type="ECO:0000313" key="6">
    <source>
        <dbReference type="Proteomes" id="UP000831304"/>
    </source>
</evidence>
<dbReference type="Pfam" id="PF00378">
    <property type="entry name" value="ECH_1"/>
    <property type="match status" value="1"/>
</dbReference>
<dbReference type="CDD" id="cd06558">
    <property type="entry name" value="crotonase-like"/>
    <property type="match status" value="1"/>
</dbReference>
<comment type="similarity">
    <text evidence="1 4">Belongs to the enoyl-CoA hydratase/isomerase family.</text>
</comment>
<evidence type="ECO:0000256" key="3">
    <source>
        <dbReference type="ARBA" id="ARBA00023239"/>
    </source>
</evidence>
<protein>
    <submittedName>
        <fullName evidence="5">Enoyl-CoA hydratase/isomerase family protein</fullName>
    </submittedName>
</protein>
<gene>
    <name evidence="5" type="ORF">MTP13_01130</name>
</gene>
<keyword evidence="2" id="KW-0443">Lipid metabolism</keyword>
<dbReference type="PANTHER" id="PTHR11941:SF169">
    <property type="entry name" value="(7AS)-7A-METHYL-1,5-DIOXO-2,3,5,6,7,7A-HEXAHYDRO-1H-INDENE-CARBOXYL-COA HYDROLASE"/>
    <property type="match status" value="1"/>
</dbReference>
<keyword evidence="6" id="KW-1185">Reference proteome</keyword>
<name>A0ABY4AWA0_9MICO</name>
<evidence type="ECO:0000256" key="1">
    <source>
        <dbReference type="ARBA" id="ARBA00005254"/>
    </source>
</evidence>
<proteinExistence type="inferred from homology"/>
<organism evidence="5 6">
    <name type="scientific">Agromyces soli</name>
    <dbReference type="NCBI Taxonomy" id="659012"/>
    <lineage>
        <taxon>Bacteria</taxon>
        <taxon>Bacillati</taxon>
        <taxon>Actinomycetota</taxon>
        <taxon>Actinomycetes</taxon>
        <taxon>Micrococcales</taxon>
        <taxon>Microbacteriaceae</taxon>
        <taxon>Agromyces</taxon>
    </lineage>
</organism>
<dbReference type="InterPro" id="IPR018376">
    <property type="entry name" value="Enoyl-CoA_hyd/isom_CS"/>
</dbReference>
<evidence type="ECO:0000256" key="2">
    <source>
        <dbReference type="ARBA" id="ARBA00023098"/>
    </source>
</evidence>
<reference evidence="5 6" key="1">
    <citation type="submission" date="2022-03" db="EMBL/GenBank/DDBJ databases">
        <title>Agromyces sp. isolated from the gut of P. brevitarsis seulensis larvae.</title>
        <authorList>
            <person name="Won M."/>
            <person name="Kwon S.-W."/>
        </authorList>
    </citation>
    <scope>NUCLEOTIDE SEQUENCE [LARGE SCALE GENOMIC DNA]</scope>
    <source>
        <strain evidence="5 6">KACC 16215</strain>
    </source>
</reference>
<dbReference type="SUPFAM" id="SSF52096">
    <property type="entry name" value="ClpP/crotonase"/>
    <property type="match status" value="1"/>
</dbReference>
<evidence type="ECO:0000256" key="4">
    <source>
        <dbReference type="RuleBase" id="RU003707"/>
    </source>
</evidence>
<accession>A0ABY4AWA0</accession>
<dbReference type="InterPro" id="IPR029045">
    <property type="entry name" value="ClpP/crotonase-like_dom_sf"/>
</dbReference>
<keyword evidence="3" id="KW-0456">Lyase</keyword>
<sequence length="267" mass="28649">MSAATGETAVHPNLLVRDDGHVRVLRIDREDKLGAFSSTLVQAIGSELARIRQSPSVRVVVLTGTGRGFVAGADIEEYANAGVEEFAEYQRRSRAVFDDLARLPQATIAAVNGYAFGGGFEIALCCDFIVAAATAKFGLPEIKLGLIPGGGGPQRLVREIGARWTKELVLTGRSVTAQEAHERGIVTSVFEREALADETMAFARALAAQPRNALREAKQVIDSGRSQDLETALSADQLALARLFDSADGAEGIRAFVEKRPPRFDAR</sequence>
<dbReference type="PROSITE" id="PS00166">
    <property type="entry name" value="ENOYL_COA_HYDRATASE"/>
    <property type="match status" value="1"/>
</dbReference>